<dbReference type="SUPFAM" id="SSF48726">
    <property type="entry name" value="Immunoglobulin"/>
    <property type="match status" value="1"/>
</dbReference>
<evidence type="ECO:0000313" key="4">
    <source>
        <dbReference type="RefSeq" id="XP_008302769.1"/>
    </source>
</evidence>
<feature type="domain" description="Ig-like" evidence="2">
    <location>
        <begin position="215"/>
        <end position="252"/>
    </location>
</feature>
<sequence length="341" mass="38172">MEGLSGSCLQIPCSFTAKAGKEQFDSRKNIFGVWIKSDPQFANNVQNIVFSSGGLVNTYKMRITGNMTELNCTTLFSGLTTKQTGKYFFRIENEPFKATASCDPLQINIRDSPLSPRIDILGELKEKESVTISCSAFTLCPHSPPKLIWNLQQDSHNQIEENTDRTFTSKIQQTITLSDTHDGYNISCSATYPVDEGKHGKTAKTQRTLNVSYAPKETSASISPSDLVSTGTWVNLTCSSRANPPISSFTWFIKTTDGTMKSQTGEESVFEEPERKVEEDEEDKEEENIHYGEINFKQNREPSPDSVRDIQQQQDTVYAEVNKVNKSANNQTRTDDAPEEL</sequence>
<keyword evidence="3" id="KW-1185">Reference proteome</keyword>
<evidence type="ECO:0000256" key="1">
    <source>
        <dbReference type="SAM" id="MobiDB-lite"/>
    </source>
</evidence>
<evidence type="ECO:0000259" key="2">
    <source>
        <dbReference type="PROSITE" id="PS50835"/>
    </source>
</evidence>
<feature type="domain" description="Ig-like" evidence="2">
    <location>
        <begin position="116"/>
        <end position="210"/>
    </location>
</feature>
<feature type="compositionally biased region" description="Basic and acidic residues" evidence="1">
    <location>
        <begin position="298"/>
        <end position="308"/>
    </location>
</feature>
<dbReference type="InterPro" id="IPR013783">
    <property type="entry name" value="Ig-like_fold"/>
</dbReference>
<dbReference type="PROSITE" id="PS50835">
    <property type="entry name" value="IG_LIKE"/>
    <property type="match status" value="2"/>
</dbReference>
<accession>A0A9Y4U2P9</accession>
<organism evidence="3 4">
    <name type="scientific">Stegastes partitus</name>
    <name type="common">bicolor damselfish</name>
    <dbReference type="NCBI Taxonomy" id="144197"/>
    <lineage>
        <taxon>Eukaryota</taxon>
        <taxon>Metazoa</taxon>
        <taxon>Chordata</taxon>
        <taxon>Craniata</taxon>
        <taxon>Vertebrata</taxon>
        <taxon>Euteleostomi</taxon>
        <taxon>Actinopterygii</taxon>
        <taxon>Neopterygii</taxon>
        <taxon>Teleostei</taxon>
        <taxon>Neoteleostei</taxon>
        <taxon>Acanthomorphata</taxon>
        <taxon>Ovalentaria</taxon>
        <taxon>Pomacentridae</taxon>
        <taxon>Stegastes</taxon>
    </lineage>
</organism>
<dbReference type="RefSeq" id="XP_008302769.1">
    <property type="nucleotide sequence ID" value="XM_008304547.1"/>
</dbReference>
<dbReference type="PANTHER" id="PTHR46484">
    <property type="entry name" value="SI:CH211-171H4.5-RELATED"/>
    <property type="match status" value="1"/>
</dbReference>
<feature type="region of interest" description="Disordered" evidence="1">
    <location>
        <begin position="260"/>
        <end position="315"/>
    </location>
</feature>
<dbReference type="Gene3D" id="2.60.40.10">
    <property type="entry name" value="Immunoglobulins"/>
    <property type="match status" value="3"/>
</dbReference>
<gene>
    <name evidence="4" type="primary">LOC103374456</name>
</gene>
<evidence type="ECO:0000313" key="3">
    <source>
        <dbReference type="Proteomes" id="UP000694891"/>
    </source>
</evidence>
<dbReference type="AlphaFoldDB" id="A0A9Y4U2P9"/>
<reference evidence="4" key="1">
    <citation type="submission" date="2025-08" db="UniProtKB">
        <authorList>
            <consortium name="RefSeq"/>
        </authorList>
    </citation>
    <scope>IDENTIFICATION</scope>
</reference>
<proteinExistence type="predicted"/>
<dbReference type="GeneID" id="103374456"/>
<protein>
    <submittedName>
        <fullName evidence="4">Sialic acid-binding Ig-like lectin 7</fullName>
    </submittedName>
</protein>
<dbReference type="PANTHER" id="PTHR46484:SF8">
    <property type="entry name" value="B-CELL RECEPTOR CD22-LIKE-RELATED"/>
    <property type="match status" value="1"/>
</dbReference>
<name>A0A9Y4U2P9_9TELE</name>
<dbReference type="InterPro" id="IPR036179">
    <property type="entry name" value="Ig-like_dom_sf"/>
</dbReference>
<dbReference type="InterPro" id="IPR007110">
    <property type="entry name" value="Ig-like_dom"/>
</dbReference>
<dbReference type="Proteomes" id="UP000694891">
    <property type="component" value="Unplaced"/>
</dbReference>